<dbReference type="EMBL" id="CP072801">
    <property type="protein sequence ID" value="QTR45149.1"/>
    <property type="molecule type" value="Genomic_DNA"/>
</dbReference>
<evidence type="ECO:0000313" key="3">
    <source>
        <dbReference type="EMBL" id="QTR45149.1"/>
    </source>
</evidence>
<proteinExistence type="inferred from homology"/>
<dbReference type="Pfam" id="PF02604">
    <property type="entry name" value="PhdYeFM_antitox"/>
    <property type="match status" value="1"/>
</dbReference>
<reference evidence="3 4" key="1">
    <citation type="submission" date="2021-04" db="EMBL/GenBank/DDBJ databases">
        <title>Genomics, taxonomy and metabolism of representatives of sulfur bacteria of the genus Thiothrix: Thiothrix fructosivorans QT, Thiothrix unzii A1T and three new species, Thiothrix subterranea sp. nov., Thiothrix litoralis sp. nov. and 'Candidatus Thiothrix anitrata' sp. nov.</title>
        <authorList>
            <person name="Ravin N.V."/>
            <person name="Smolyakov D."/>
            <person name="Rudenko T.S."/>
            <person name="Mardanov A.V."/>
            <person name="Beletsky A.V."/>
            <person name="Markov N.D."/>
            <person name="Fomenkov A.I."/>
            <person name="Roberts R.J."/>
            <person name="Karnachuk O.V."/>
            <person name="Novikov A."/>
            <person name="Grabovich M.Y."/>
        </authorList>
    </citation>
    <scope>NUCLEOTIDE SEQUENCE [LARGE SCALE GENOMIC DNA]</scope>
    <source>
        <strain evidence="3 4">AS</strain>
    </source>
</reference>
<dbReference type="Gene3D" id="3.40.1620.10">
    <property type="entry name" value="YefM-like domain"/>
    <property type="match status" value="1"/>
</dbReference>
<evidence type="ECO:0000256" key="2">
    <source>
        <dbReference type="RuleBase" id="RU362080"/>
    </source>
</evidence>
<dbReference type="Proteomes" id="UP000672039">
    <property type="component" value="Chromosome"/>
</dbReference>
<protein>
    <recommendedName>
        <fullName evidence="2">Antitoxin</fullName>
    </recommendedName>
</protein>
<evidence type="ECO:0000313" key="4">
    <source>
        <dbReference type="Proteomes" id="UP000672039"/>
    </source>
</evidence>
<accession>A0ABX7WU11</accession>
<dbReference type="InterPro" id="IPR036165">
    <property type="entry name" value="YefM-like_sf"/>
</dbReference>
<dbReference type="InterPro" id="IPR006442">
    <property type="entry name" value="Antitoxin_Phd/YefM"/>
</dbReference>
<dbReference type="SUPFAM" id="SSF143120">
    <property type="entry name" value="YefM-like"/>
    <property type="match status" value="1"/>
</dbReference>
<organism evidence="3 4">
    <name type="scientific">Thiothrix litoralis</name>
    <dbReference type="NCBI Taxonomy" id="2891210"/>
    <lineage>
        <taxon>Bacteria</taxon>
        <taxon>Pseudomonadati</taxon>
        <taxon>Pseudomonadota</taxon>
        <taxon>Gammaproteobacteria</taxon>
        <taxon>Thiotrichales</taxon>
        <taxon>Thiotrichaceae</taxon>
        <taxon>Thiothrix</taxon>
    </lineage>
</organism>
<sequence length="101" mass="11296">MQSIGARQASNQLGSVLDRVWQGEAVKITRNNRETAVLLSIRDFEMLGGEAFLLRKRAEAMQQERHQLLASLEALRSEAEQSGLTENILVDYSPRLKPGDS</sequence>
<comment type="similarity">
    <text evidence="1 2">Belongs to the phD/YefM antitoxin family.</text>
</comment>
<comment type="function">
    <text evidence="2">Antitoxin component of a type II toxin-antitoxin (TA) system.</text>
</comment>
<keyword evidence="4" id="KW-1185">Reference proteome</keyword>
<name>A0ABX7WU11_9GAMM</name>
<dbReference type="NCBIfam" id="TIGR01552">
    <property type="entry name" value="phd_fam"/>
    <property type="match status" value="1"/>
</dbReference>
<gene>
    <name evidence="3" type="ORF">J9253_14205</name>
</gene>
<evidence type="ECO:0000256" key="1">
    <source>
        <dbReference type="ARBA" id="ARBA00009981"/>
    </source>
</evidence>
<dbReference type="RefSeq" id="WP_210221577.1">
    <property type="nucleotide sequence ID" value="NZ_CP072801.1"/>
</dbReference>